<dbReference type="GO" id="GO:0006811">
    <property type="term" value="P:monoatomic ion transport"/>
    <property type="evidence" value="ECO:0007669"/>
    <property type="project" value="UniProtKB-KW"/>
</dbReference>
<dbReference type="InterPro" id="IPR002528">
    <property type="entry name" value="MATE_fam"/>
</dbReference>
<evidence type="ECO:0000256" key="10">
    <source>
        <dbReference type="SAM" id="Phobius"/>
    </source>
</evidence>
<keyword evidence="4" id="KW-1003">Cell membrane</keyword>
<dbReference type="GO" id="GO:0042910">
    <property type="term" value="F:xenobiotic transmembrane transporter activity"/>
    <property type="evidence" value="ECO:0007669"/>
    <property type="project" value="InterPro"/>
</dbReference>
<organism evidence="11 12">
    <name type="scientific">Flavilitoribacter nigricans (strain ATCC 23147 / DSM 23189 / NBRC 102662 / NCIMB 1420 / SS-2)</name>
    <name type="common">Lewinella nigricans</name>
    <dbReference type="NCBI Taxonomy" id="1122177"/>
    <lineage>
        <taxon>Bacteria</taxon>
        <taxon>Pseudomonadati</taxon>
        <taxon>Bacteroidota</taxon>
        <taxon>Saprospiria</taxon>
        <taxon>Saprospirales</taxon>
        <taxon>Lewinellaceae</taxon>
        <taxon>Flavilitoribacter</taxon>
    </lineage>
</organism>
<feature type="transmembrane region" description="Helical" evidence="10">
    <location>
        <begin position="74"/>
        <end position="93"/>
    </location>
</feature>
<proteinExistence type="predicted"/>
<evidence type="ECO:0000256" key="6">
    <source>
        <dbReference type="ARBA" id="ARBA00022989"/>
    </source>
</evidence>
<dbReference type="OrthoDB" id="9776324at2"/>
<dbReference type="InterPro" id="IPR048279">
    <property type="entry name" value="MdtK-like"/>
</dbReference>
<dbReference type="GO" id="GO:0015297">
    <property type="term" value="F:antiporter activity"/>
    <property type="evidence" value="ECO:0007669"/>
    <property type="project" value="UniProtKB-KW"/>
</dbReference>
<evidence type="ECO:0000256" key="8">
    <source>
        <dbReference type="ARBA" id="ARBA00023136"/>
    </source>
</evidence>
<dbReference type="PANTHER" id="PTHR43298">
    <property type="entry name" value="MULTIDRUG RESISTANCE PROTEIN NORM-RELATED"/>
    <property type="match status" value="1"/>
</dbReference>
<keyword evidence="5 10" id="KW-0812">Transmembrane</keyword>
<accession>A0A2D0NFT2</accession>
<evidence type="ECO:0000256" key="1">
    <source>
        <dbReference type="ARBA" id="ARBA00004651"/>
    </source>
</evidence>
<feature type="transmembrane region" description="Helical" evidence="10">
    <location>
        <begin position="394"/>
        <end position="417"/>
    </location>
</feature>
<evidence type="ECO:0000256" key="7">
    <source>
        <dbReference type="ARBA" id="ARBA00023065"/>
    </source>
</evidence>
<feature type="transmembrane region" description="Helical" evidence="10">
    <location>
        <begin position="146"/>
        <end position="165"/>
    </location>
</feature>
<sequence>MILEMAMESLFALVDAFFVAQVSADAMATVGLTESVITLVYAVAIGISTAPMAMIARFVGEKDDASASRAAKQAIYLAIFVSMALGIPGLIFADDILRMMGGSEELIATGVGYTRIMFGSNVVIMLLFLLNGIFRGAGDAAHAMRALWIANLINIVLDPLFIFGIGPFPEMGVQGAAVATTIGRSIGVSYQLFILFGGRSRVRLLFNEWGLDWNMIRRLGRIAATGAGQYIIASASWIFLMRIIAKFGSEAVAGYTIAIRLVIFTLLPAWGLSNAAATLVGQNLGAKKPERAETSVWRSAHFTAALLAFFGLLYFFFSEQLIMAFDSNPAVLEPGVTSLQIFGLGYIFFGYGMIFSQAFNGAGDTRTPTLINFICFWLIEIPLGYILAVQFDWGLAGVCWAVVMAETIMSVLCLILFKRGRWKLVEV</sequence>
<keyword evidence="3" id="KW-0050">Antiport</keyword>
<feature type="transmembrane region" description="Helical" evidence="10">
    <location>
        <begin position="257"/>
        <end position="280"/>
    </location>
</feature>
<feature type="transmembrane region" description="Helical" evidence="10">
    <location>
        <begin position="219"/>
        <end position="245"/>
    </location>
</feature>
<evidence type="ECO:0000313" key="12">
    <source>
        <dbReference type="Proteomes" id="UP000223913"/>
    </source>
</evidence>
<feature type="transmembrane region" description="Helical" evidence="10">
    <location>
        <begin position="113"/>
        <end position="134"/>
    </location>
</feature>
<dbReference type="Proteomes" id="UP000223913">
    <property type="component" value="Unassembled WGS sequence"/>
</dbReference>
<dbReference type="PIRSF" id="PIRSF006603">
    <property type="entry name" value="DinF"/>
    <property type="match status" value="1"/>
</dbReference>
<dbReference type="EMBL" id="PDUD01000011">
    <property type="protein sequence ID" value="PHN07236.1"/>
    <property type="molecule type" value="Genomic_DNA"/>
</dbReference>
<dbReference type="PANTHER" id="PTHR43298:SF2">
    <property type="entry name" value="FMN_FAD EXPORTER YEEO-RELATED"/>
    <property type="match status" value="1"/>
</dbReference>
<keyword evidence="6 10" id="KW-1133">Transmembrane helix</keyword>
<keyword evidence="12" id="KW-1185">Reference proteome</keyword>
<evidence type="ECO:0000256" key="9">
    <source>
        <dbReference type="ARBA" id="ARBA00031636"/>
    </source>
</evidence>
<keyword evidence="8 10" id="KW-0472">Membrane</keyword>
<gene>
    <name evidence="11" type="ORF">CRP01_07860</name>
</gene>
<evidence type="ECO:0000256" key="5">
    <source>
        <dbReference type="ARBA" id="ARBA00022692"/>
    </source>
</evidence>
<name>A0A2D0NFT2_FLAN2</name>
<comment type="caution">
    <text evidence="11">The sequence shown here is derived from an EMBL/GenBank/DDBJ whole genome shotgun (WGS) entry which is preliminary data.</text>
</comment>
<dbReference type="InterPro" id="IPR050222">
    <property type="entry name" value="MATE_MdtK"/>
</dbReference>
<keyword evidence="2" id="KW-0813">Transport</keyword>
<dbReference type="AlphaFoldDB" id="A0A2D0NFT2"/>
<feature type="transmembrane region" description="Helical" evidence="10">
    <location>
        <begin position="300"/>
        <end position="317"/>
    </location>
</feature>
<feature type="transmembrane region" description="Helical" evidence="10">
    <location>
        <begin position="177"/>
        <end position="198"/>
    </location>
</feature>
<comment type="subcellular location">
    <subcellularLocation>
        <location evidence="1">Cell membrane</location>
        <topology evidence="1">Multi-pass membrane protein</topology>
    </subcellularLocation>
</comment>
<reference evidence="11 12" key="1">
    <citation type="submission" date="2017-10" db="EMBL/GenBank/DDBJ databases">
        <title>The draft genome sequence of Lewinella nigricans NBRC 102662.</title>
        <authorList>
            <person name="Wang K."/>
        </authorList>
    </citation>
    <scope>NUCLEOTIDE SEQUENCE [LARGE SCALE GENOMIC DNA]</scope>
    <source>
        <strain evidence="11 12">NBRC 102662</strain>
    </source>
</reference>
<dbReference type="GO" id="GO:0005886">
    <property type="term" value="C:plasma membrane"/>
    <property type="evidence" value="ECO:0007669"/>
    <property type="project" value="UniProtKB-SubCell"/>
</dbReference>
<evidence type="ECO:0000256" key="2">
    <source>
        <dbReference type="ARBA" id="ARBA00022448"/>
    </source>
</evidence>
<evidence type="ECO:0000313" key="11">
    <source>
        <dbReference type="EMBL" id="PHN07236.1"/>
    </source>
</evidence>
<keyword evidence="7" id="KW-0406">Ion transport</keyword>
<feature type="transmembrane region" description="Helical" evidence="10">
    <location>
        <begin position="370"/>
        <end position="388"/>
    </location>
</feature>
<feature type="transmembrane region" description="Helical" evidence="10">
    <location>
        <begin position="337"/>
        <end position="358"/>
    </location>
</feature>
<protein>
    <recommendedName>
        <fullName evidence="9">Multidrug-efflux transporter</fullName>
    </recommendedName>
</protein>
<dbReference type="NCBIfam" id="TIGR00797">
    <property type="entry name" value="matE"/>
    <property type="match status" value="1"/>
</dbReference>
<dbReference type="Pfam" id="PF01554">
    <property type="entry name" value="MatE"/>
    <property type="match status" value="2"/>
</dbReference>
<evidence type="ECO:0000256" key="3">
    <source>
        <dbReference type="ARBA" id="ARBA00022449"/>
    </source>
</evidence>
<evidence type="ECO:0000256" key="4">
    <source>
        <dbReference type="ARBA" id="ARBA00022475"/>
    </source>
</evidence>
<dbReference type="CDD" id="cd13139">
    <property type="entry name" value="MATE_like_14"/>
    <property type="match status" value="1"/>
</dbReference>
<feature type="transmembrane region" description="Helical" evidence="10">
    <location>
        <begin position="38"/>
        <end position="59"/>
    </location>
</feature>